<evidence type="ECO:0000256" key="2">
    <source>
        <dbReference type="ARBA" id="ARBA00004613"/>
    </source>
</evidence>
<feature type="repeat" description="LDL-receptor class B" evidence="19">
    <location>
        <begin position="322"/>
        <end position="366"/>
    </location>
</feature>
<feature type="disulfide bond" evidence="18">
    <location>
        <begin position="3576"/>
        <end position="3594"/>
    </location>
</feature>
<reference evidence="23 24" key="1">
    <citation type="journal article" date="2016" name="Nat. Commun.">
        <title>Extremotolerant tardigrade genome and improved radiotolerance of human cultured cells by tardigrade-unique protein.</title>
        <authorList>
            <person name="Hashimoto T."/>
            <person name="Horikawa D.D."/>
            <person name="Saito Y."/>
            <person name="Kuwahara H."/>
            <person name="Kozuka-Hata H."/>
            <person name="Shin-I T."/>
            <person name="Minakuchi Y."/>
            <person name="Ohishi K."/>
            <person name="Motoyama A."/>
            <person name="Aizu T."/>
            <person name="Enomoto A."/>
            <person name="Kondo K."/>
            <person name="Tanaka S."/>
            <person name="Hara Y."/>
            <person name="Koshikawa S."/>
            <person name="Sagara H."/>
            <person name="Miura T."/>
            <person name="Yokobori S."/>
            <person name="Miyagawa K."/>
            <person name="Suzuki Y."/>
            <person name="Kubo T."/>
            <person name="Oyama M."/>
            <person name="Kohara Y."/>
            <person name="Fujiyama A."/>
            <person name="Arakawa K."/>
            <person name="Katayama T."/>
            <person name="Toyoda A."/>
            <person name="Kunieda T."/>
        </authorList>
    </citation>
    <scope>NUCLEOTIDE SEQUENCE [LARGE SCALE GENOMIC DNA]</scope>
    <source>
        <strain evidence="23 24">YOKOZUNA-1</strain>
    </source>
</reference>
<evidence type="ECO:0000256" key="15">
    <source>
        <dbReference type="ARBA" id="ARBA00023170"/>
    </source>
</evidence>
<evidence type="ECO:0000256" key="11">
    <source>
        <dbReference type="ARBA" id="ARBA00022837"/>
    </source>
</evidence>
<feature type="repeat" description="LDL-receptor class B" evidence="19">
    <location>
        <begin position="3090"/>
        <end position="3132"/>
    </location>
</feature>
<feature type="disulfide bond" evidence="18">
    <location>
        <begin position="2662"/>
        <end position="2674"/>
    </location>
</feature>
<feature type="repeat" description="LDL-receptor class B" evidence="19">
    <location>
        <begin position="4016"/>
        <end position="4059"/>
    </location>
</feature>
<dbReference type="CDD" id="cd00054">
    <property type="entry name" value="EGF_CA"/>
    <property type="match status" value="2"/>
</dbReference>
<feature type="repeat" description="LDL-receptor class B" evidence="19">
    <location>
        <begin position="1385"/>
        <end position="1429"/>
    </location>
</feature>
<feature type="disulfide bond" evidence="18">
    <location>
        <begin position="3747"/>
        <end position="3765"/>
    </location>
</feature>
<dbReference type="PRINTS" id="PR00261">
    <property type="entry name" value="LDLRECEPTOR"/>
</dbReference>
<dbReference type="Pfam" id="PF14670">
    <property type="entry name" value="FXa_inhibition"/>
    <property type="match status" value="1"/>
</dbReference>
<evidence type="ECO:0000256" key="17">
    <source>
        <dbReference type="PROSITE-ProRule" id="PRU00076"/>
    </source>
</evidence>
<evidence type="ECO:0000256" key="14">
    <source>
        <dbReference type="ARBA" id="ARBA00023157"/>
    </source>
</evidence>
<feature type="disulfide bond" evidence="18">
    <location>
        <begin position="3365"/>
        <end position="3383"/>
    </location>
</feature>
<feature type="disulfide bond" evidence="18">
    <location>
        <begin position="2705"/>
        <end position="2717"/>
    </location>
</feature>
<feature type="disulfide bond" evidence="18">
    <location>
        <begin position="2502"/>
        <end position="2520"/>
    </location>
</feature>
<feature type="repeat" description="LDL-receptor class B" evidence="19">
    <location>
        <begin position="1341"/>
        <end position="1384"/>
    </location>
</feature>
<feature type="region of interest" description="Disordered" evidence="20">
    <location>
        <begin position="4371"/>
        <end position="4421"/>
    </location>
</feature>
<feature type="disulfide bond" evidence="18">
    <location>
        <begin position="2536"/>
        <end position="2548"/>
    </location>
</feature>
<feature type="disulfide bond" evidence="18">
    <location>
        <begin position="3608"/>
        <end position="3620"/>
    </location>
</feature>
<feature type="disulfide bond" evidence="18">
    <location>
        <begin position="2834"/>
        <end position="2846"/>
    </location>
</feature>
<feature type="disulfide bond" evidence="18">
    <location>
        <begin position="2873"/>
        <end position="2885"/>
    </location>
</feature>
<feature type="repeat" description="LDL-receptor class B" evidence="19">
    <location>
        <begin position="1249"/>
        <end position="1295"/>
    </location>
</feature>
<dbReference type="InterPro" id="IPR051221">
    <property type="entry name" value="LDLR-related"/>
</dbReference>
<feature type="disulfide bond" evidence="18">
    <location>
        <begin position="1045"/>
        <end position="1057"/>
    </location>
</feature>
<accession>A0A1D1UZP9</accession>
<feature type="disulfide bond" evidence="18">
    <location>
        <begin position="2495"/>
        <end position="2507"/>
    </location>
</feature>
<dbReference type="InterPro" id="IPR026823">
    <property type="entry name" value="cEGF"/>
</dbReference>
<comment type="caution">
    <text evidence="17">Lacks conserved residue(s) required for the propagation of feature annotation.</text>
</comment>
<feature type="disulfide bond" evidence="18">
    <location>
        <begin position="3377"/>
        <end position="3392"/>
    </location>
</feature>
<evidence type="ECO:0000256" key="12">
    <source>
        <dbReference type="ARBA" id="ARBA00022989"/>
    </source>
</evidence>
<feature type="disulfide bond" evidence="18">
    <location>
        <begin position="2841"/>
        <end position="2859"/>
    </location>
</feature>
<feature type="disulfide bond" evidence="18">
    <location>
        <begin position="1025"/>
        <end position="1040"/>
    </location>
</feature>
<comment type="subcellular location">
    <subcellularLocation>
        <location evidence="1">Cell membrane</location>
        <topology evidence="1">Single-pass type I membrane protein</topology>
    </subcellularLocation>
    <subcellularLocation>
        <location evidence="2">Secreted</location>
    </subcellularLocation>
</comment>
<dbReference type="Gene3D" id="2.10.25.10">
    <property type="entry name" value="Laminin"/>
    <property type="match status" value="7"/>
</dbReference>
<feature type="repeat" description="LDL-receptor class B" evidence="19">
    <location>
        <begin position="3133"/>
        <end position="3176"/>
    </location>
</feature>
<dbReference type="Gene3D" id="4.10.400.10">
    <property type="entry name" value="Low-density Lipoprotein Receptor"/>
    <property type="match status" value="31"/>
</dbReference>
<feature type="disulfide bond" evidence="18">
    <location>
        <begin position="917"/>
        <end position="929"/>
    </location>
</feature>
<feature type="repeat" description="LDL-receptor class B" evidence="19">
    <location>
        <begin position="1711"/>
        <end position="1753"/>
    </location>
</feature>
<feature type="disulfide bond" evidence="18">
    <location>
        <begin position="818"/>
        <end position="833"/>
    </location>
</feature>
<dbReference type="PROSITE" id="PS01187">
    <property type="entry name" value="EGF_CA"/>
    <property type="match status" value="3"/>
</dbReference>
<dbReference type="PROSITE" id="PS01209">
    <property type="entry name" value="LDLRA_1"/>
    <property type="match status" value="12"/>
</dbReference>
<dbReference type="InterPro" id="IPR036055">
    <property type="entry name" value="LDL_receptor-like_sf"/>
</dbReference>
<dbReference type="FunFam" id="4.10.400.10:FF:000005">
    <property type="entry name" value="low-density lipoprotein receptor-related protein 1B"/>
    <property type="match status" value="4"/>
</dbReference>
<dbReference type="Pfam" id="PF12662">
    <property type="entry name" value="cEGF"/>
    <property type="match status" value="1"/>
</dbReference>
<evidence type="ECO:0000256" key="4">
    <source>
        <dbReference type="ARBA" id="ARBA00022475"/>
    </source>
</evidence>
<feature type="disulfide bond" evidence="18">
    <location>
        <begin position="3658"/>
        <end position="3676"/>
    </location>
</feature>
<dbReference type="GO" id="GO:0005886">
    <property type="term" value="C:plasma membrane"/>
    <property type="evidence" value="ECO:0007669"/>
    <property type="project" value="UniProtKB-SubCell"/>
</dbReference>
<feature type="disulfide bond" evidence="18">
    <location>
        <begin position="2880"/>
        <end position="2898"/>
    </location>
</feature>
<feature type="repeat" description="LDL-receptor class B" evidence="19">
    <location>
        <begin position="1983"/>
        <end position="2026"/>
    </location>
</feature>
<dbReference type="GO" id="GO:0005509">
    <property type="term" value="F:calcium ion binding"/>
    <property type="evidence" value="ECO:0007669"/>
    <property type="project" value="InterPro"/>
</dbReference>
<dbReference type="InterPro" id="IPR000742">
    <property type="entry name" value="EGF"/>
</dbReference>
<dbReference type="PROSITE" id="PS50026">
    <property type="entry name" value="EGF_3"/>
    <property type="match status" value="1"/>
</dbReference>
<dbReference type="FunFam" id="4.10.400.10:FF:000002">
    <property type="entry name" value="Low-density lipoprotein receptor-related protein 1"/>
    <property type="match status" value="3"/>
</dbReference>
<evidence type="ECO:0000256" key="21">
    <source>
        <dbReference type="SAM" id="Phobius"/>
    </source>
</evidence>
<feature type="repeat" description="LDL-receptor class B" evidence="19">
    <location>
        <begin position="238"/>
        <end position="280"/>
    </location>
</feature>
<feature type="domain" description="EGF-like" evidence="22">
    <location>
        <begin position="4202"/>
        <end position="4236"/>
    </location>
</feature>
<keyword evidence="7" id="KW-0254">Endocytosis</keyword>
<evidence type="ECO:0000256" key="3">
    <source>
        <dbReference type="ARBA" id="ARBA00009939"/>
    </source>
</evidence>
<comment type="caution">
    <text evidence="23">The sequence shown here is derived from an EMBL/GenBank/DDBJ whole genome shotgun (WGS) entry which is preliminary data.</text>
</comment>
<feature type="disulfide bond" evidence="18">
    <location>
        <begin position="2853"/>
        <end position="2868"/>
    </location>
</feature>
<dbReference type="CDD" id="cd00112">
    <property type="entry name" value="LDLa"/>
    <property type="match status" value="28"/>
</dbReference>
<feature type="disulfide bond" evidence="18">
    <location>
        <begin position="877"/>
        <end position="889"/>
    </location>
</feature>
<dbReference type="EMBL" id="BDGG01000002">
    <property type="protein sequence ID" value="GAU93875.1"/>
    <property type="molecule type" value="Genomic_DNA"/>
</dbReference>
<keyword evidence="13 21" id="KW-0472">Membrane</keyword>
<feature type="disulfide bond" evidence="18">
    <location>
        <begin position="2543"/>
        <end position="2561"/>
    </location>
</feature>
<feature type="repeat" description="LDL-receptor class B" evidence="19">
    <location>
        <begin position="2315"/>
        <end position="2359"/>
    </location>
</feature>
<feature type="disulfide bond" evidence="18">
    <location>
        <begin position="3569"/>
        <end position="3581"/>
    </location>
</feature>
<feature type="disulfide bond" evidence="17">
    <location>
        <begin position="4226"/>
        <end position="4235"/>
    </location>
</feature>
<keyword evidence="15" id="KW-0675">Receptor</keyword>
<dbReference type="SMART" id="SM00192">
    <property type="entry name" value="LDLa"/>
    <property type="match status" value="31"/>
</dbReference>
<dbReference type="FunFam" id="2.120.10.30:FF:000035">
    <property type="entry name" value="Low-density lipoprotein receptor-related protein 2"/>
    <property type="match status" value="1"/>
</dbReference>
<feature type="disulfide bond" evidence="18">
    <location>
        <begin position="3358"/>
        <end position="3370"/>
    </location>
</feature>
<dbReference type="InterPro" id="IPR002172">
    <property type="entry name" value="LDrepeatLR_classA_rpt"/>
</dbReference>
<feature type="disulfide bond" evidence="18">
    <location>
        <begin position="3532"/>
        <end position="3550"/>
    </location>
</feature>
<dbReference type="Pfam" id="PF00057">
    <property type="entry name" value="Ldl_recept_a"/>
    <property type="match status" value="30"/>
</dbReference>
<name>A0A1D1UZP9_RAMVA</name>
<feature type="disulfide bond" evidence="18">
    <location>
        <begin position="976"/>
        <end position="991"/>
    </location>
</feature>
<feature type="disulfide bond" evidence="18">
    <location>
        <begin position="2801"/>
        <end position="2819"/>
    </location>
</feature>
<feature type="disulfide bond" evidence="18">
    <location>
        <begin position="1064"/>
        <end position="1079"/>
    </location>
</feature>
<evidence type="ECO:0000313" key="24">
    <source>
        <dbReference type="Proteomes" id="UP000186922"/>
    </source>
</evidence>
<dbReference type="PROSITE" id="PS00022">
    <property type="entry name" value="EGF_1"/>
    <property type="match status" value="1"/>
</dbReference>
<feature type="repeat" description="LDL-receptor class B" evidence="19">
    <location>
        <begin position="1296"/>
        <end position="1338"/>
    </location>
</feature>
<feature type="disulfide bond" evidence="18">
    <location>
        <begin position="3627"/>
        <end position="3642"/>
    </location>
</feature>
<dbReference type="Pfam" id="PF00058">
    <property type="entry name" value="Ldl_recept_b"/>
    <property type="match status" value="7"/>
</dbReference>
<feature type="disulfide bond" evidence="18">
    <location>
        <begin position="2555"/>
        <end position="2570"/>
    </location>
</feature>
<evidence type="ECO:0000256" key="20">
    <source>
        <dbReference type="SAM" id="MobiDB-lite"/>
    </source>
</evidence>
<feature type="disulfide bond" evidence="18">
    <location>
        <begin position="3588"/>
        <end position="3603"/>
    </location>
</feature>
<dbReference type="Pfam" id="PF07645">
    <property type="entry name" value="EGF_CA"/>
    <property type="match status" value="3"/>
</dbReference>
<evidence type="ECO:0000256" key="10">
    <source>
        <dbReference type="ARBA" id="ARBA00022737"/>
    </source>
</evidence>
<proteinExistence type="inferred from homology"/>
<dbReference type="InterPro" id="IPR000033">
    <property type="entry name" value="LDLR_classB_rpt"/>
</dbReference>
<protein>
    <recommendedName>
        <fullName evidence="22">EGF-like domain-containing protein</fullName>
    </recommendedName>
</protein>
<keyword evidence="8 21" id="KW-0812">Transmembrane</keyword>
<dbReference type="SMART" id="SM00179">
    <property type="entry name" value="EGF_CA"/>
    <property type="match status" value="9"/>
</dbReference>
<dbReference type="SMART" id="SM00181">
    <property type="entry name" value="EGF"/>
    <property type="match status" value="21"/>
</dbReference>
<evidence type="ECO:0000256" key="18">
    <source>
        <dbReference type="PROSITE-ProRule" id="PRU00124"/>
    </source>
</evidence>
<evidence type="ECO:0000259" key="22">
    <source>
        <dbReference type="PROSITE" id="PS50026"/>
    </source>
</evidence>
<keyword evidence="10" id="KW-0677">Repeat</keyword>
<dbReference type="GO" id="GO:0005576">
    <property type="term" value="C:extracellular region"/>
    <property type="evidence" value="ECO:0007669"/>
    <property type="project" value="UniProtKB-SubCell"/>
</dbReference>
<evidence type="ECO:0000256" key="16">
    <source>
        <dbReference type="ARBA" id="ARBA00023180"/>
    </source>
</evidence>
<keyword evidence="9" id="KW-0732">Signal</keyword>
<evidence type="ECO:0000256" key="5">
    <source>
        <dbReference type="ARBA" id="ARBA00022525"/>
    </source>
</evidence>
<feature type="disulfide bond" evidence="18">
    <location>
        <begin position="2794"/>
        <end position="2806"/>
    </location>
</feature>
<evidence type="ECO:0000256" key="19">
    <source>
        <dbReference type="PROSITE-ProRule" id="PRU00461"/>
    </source>
</evidence>
<feature type="repeat" description="LDL-receptor class B" evidence="19">
    <location>
        <begin position="2027"/>
        <end position="2073"/>
    </location>
</feature>
<feature type="disulfide bond" evidence="18">
    <location>
        <begin position="3759"/>
        <end position="3774"/>
    </location>
</feature>
<keyword evidence="6 17" id="KW-0245">EGF-like domain</keyword>
<feature type="disulfide bond" evidence="18">
    <location>
        <begin position="857"/>
        <end position="872"/>
    </location>
</feature>
<dbReference type="Proteomes" id="UP000186922">
    <property type="component" value="Unassembled WGS sequence"/>
</dbReference>
<dbReference type="PROSITE" id="PS00010">
    <property type="entry name" value="ASX_HYDROXYL"/>
    <property type="match status" value="1"/>
</dbReference>
<feature type="disulfide bond" evidence="18">
    <location>
        <begin position="884"/>
        <end position="902"/>
    </location>
</feature>
<evidence type="ECO:0000256" key="7">
    <source>
        <dbReference type="ARBA" id="ARBA00022583"/>
    </source>
</evidence>
<dbReference type="PROSITE" id="PS50068">
    <property type="entry name" value="LDLRA_2"/>
    <property type="match status" value="31"/>
</dbReference>
<evidence type="ECO:0000313" key="23">
    <source>
        <dbReference type="EMBL" id="GAU93875.1"/>
    </source>
</evidence>
<feature type="disulfide bond" evidence="18">
    <location>
        <begin position="3703"/>
        <end position="3721"/>
    </location>
</feature>
<sequence>MRCANGECISLQRKCNGIADCGDGSDEQNCTACAADFFACAGLCIPRSKVCDGSSQCPNGEDERQCSTSRCALMSCEYNCRASTTGGECYCTEGYTLDPSTNRTCINRNECDLWGYCDQMCADVLGSYRCMCNPGYQLEKQGTCRVSDVTKLRIIYARREGIYEVDKQAVQIRRLINSTKAFAVDYHYGTNMLYWTDTDERKPALYSTSLGSANRENYTVATLSLKNPVGVAVDWVANKVYVVDLAAKRIDVMELSGQYRAIVISQNLTAPLAIAIDPLQGLMFISDSKRIERASLDGTLRQTILNDRMYYVSSITTDLIARRIYYCDSRLDYIETAKYDGSDRQVVLSGSAFIPHPQGLATFENLVYWTDWTRMGVMAVSKFKGAESVQSIHLAKETDSSFPMGISVFHPLKQIQPATNPCGTNNGDCQHMCLIRQQPNNAGIGYRCVCNTGYELKSDGRSCDQLTEFIIYSSQSALRAVVKDGFQQESFTNAIMPVVGSVRGTNFVALDFDVRNNHIYFSDVVADVIYRYHPDGTGKEPVVLSENEGVEGIAVDWASQLLYFLDSGRSTLSVVSLRNTTWRRTIMSNLSRPRAIAIHPNKGFIFFTEWQRPANISRVNYNGTGLKRVRRSQLGWPNGVTIDYQADRLYWCDALLDRIQHSDFDGNDVQTIVGRFLLHPFSLSVLNEHVYFSDWRFDAVVRANKRTGGDQVIMTTIDPDDRLYGVKAYSISNQPIVPSHPCYGATNGGCSHFCFPKLTTEDINSALTFECSCPYGMKLDVSGKTCTANAAEPPPRQCPSATDFACANGRCITSRWRCDGDNDCLDNSDEVNCTSPTCGTDQFKCNNGRCVPNRWKCDGDSDCGDGSDELNCANVTCESTEFKCNNSRCIPLSWKCDSDNDCGDGSDEGDFCKEKTCQYFQFTCGSGRCIPLSWKCDGDDDCFDSTDEQNCPPTVCRSNEFRCENGRQCIRDIYRCDGYADCSDRSDERQCAGTSRQAPAVIRACRADEFQCATSKICIPSRWKCDGSEDCDDGSDELACRNVTCGEDFFQCNNSKCVFKSWMCDGRDDCGDGSDEGTCGQKPFTCPSGQYRCVRGDVCVLDTQVCDGKNDCPGGSDEGPRCTAEKCDIMRLGCSHICINTPMGPLCRCPPGFNLGAGKKTCDDIDECQDPTSCSQLCTNTKGSFHCDCVAGYEKGSYPTSCKASGPPATVFLTNRRTILKTNLFGTNIDAYNSNVTNVVALAVDAKGHRIFWSDLRQKTIFRGPADGSNSTESRKAILTSGIDVVEGMTYDWIGRNIYWTDSALDTVNVANSDGKFRMVLFSQNISRPRGITLDPRENARYLFWTEWGERPRIERASMDGTDRKSIITMKIFWPNGLAIDYPNRRLYFADSKLDFIDFCNYDGSGRTQVIASALALHHPHAMAVFEDSMYWTDRQINRVNRADKFKGSNNTVVTYKIAQPLGIAIYHPSNQPDETSPCDAAACSHLCLLSANRTGGFACVCPAGYRIHEDQRTCKEIEDLQFLLGMQDRGIRGFRMDVADKEWVAPLTVVGVDNGFDFAVDPENRLFYYTQKDEKNDNGTLWSIGFDGDNKTRLLRTGLIGSPYSVVYDYIAQNLYLSNVEQKQILITRNSARRQIYKVLLGNTGNETGVSRPVSLAISPQEGLLFWGDNGGVGVPAKIAKVRLDGQQAAIVFKDNIYKISFITYDPMTQFIYWSDVSSNQIVRGRSDGSQRQVIVSKDVYSPQGLAVWDNKLYFADAAYEAISRVNLPGGTNKIDLRQAYTNPKQLKVYRRATMLDIQSHPCRSNNGGCEQFCIPLGSSARSCACAVGFQTVEDGKCKPYESFAIVSQLFQIQGFDLNNTNVAMTPISGPERNALHIDFHYQERWIYWTDFNKDRSPELPNGIFRVRPDGSGFQQIISTGVGVTGIRGLAIDWVAGNVYFSNVFATDTFIEVCRLDGKFRKVLVKTDRDSPRQIAINPIKGFMYWTDYGQFPKIERAFLDGTGRKAIVTTGISTPRDITVDFLTHDVYWVDTVTDSIQSVNYLGGNRREIVSEATGHRLPAPYGIAIYSDHLYWVDRNLRALFRTGTSADNSTEPEKILGDLETVRDVAIFAQSNQPIPAQRSVCDTSISGCEQLCFAVLSSDDGSGQLQRRCACANGRLSEDGQKCIPWEEYLIYTHMGNLVGLHFNPQFSGHPFEANGLTIQSIASIDYDAMNSRVLFAISGPRPSLRWISVKNPGDNGTIIFKSDNFTLPKASALISQPEGIAYDWVSSRIFWADSARKKIFSTDFAGTSTNAVLDVSRPKSIALHPCRGQIYFTDWVVPSGVIKRATLAGQNVETVVGKGLVQPTGLAIDYTEGMIYYADAILEKIERCALDCTTPETLITSAIYPYSLTVFGDHVYWSDISLRGIYRAEKFTGARLETLVTRLPSAPRALVAYSPNKQNCSGSPCDFNNGGCFQLCIHNSNGSIECRCNEGFELVNAGTYCAPINQTCDPSNYFCHNGKCIQRQWACDGDDDCGDNSDEDKAYCAVRSCGSNEFQCANRKCISASWRCDHEDDCGDMSDEDNCVYKKCADNEFTCENSRCISQDQVCDGINDCKDNSTSDENILNCPTVNRTCQRNTLKCNTTNICIDPYWLCDGDNDCGDNSDENPMFCAKTTCPTNSFRCPNMRCIPGTWYCDGDNDCGDGADEPVGYCNSTARTCYGNLFTCTNGNCIPQIFVCDGDADCPDGSDESLTQCRNHTCSPNEFECPSNRAAGRNPCIYRQWVCDGEPDCAGGEDERQEGCPAPTPCQSNEFQCANGRCISERFKCNHEDECGDNSDEGAQCQYKPCEVNQVACSSGRCIPKDWKCDGDQDCRDNSDEANCTQTECATGEWQCKDGACISEALVCDGKPNCNDSSDESPENPNRCHKPINECLHIEENQCGQICINQKLGYKCACNAGYTLMADKKACRDVNECLEVPGACDQYCFNTPGSYICKCNTTYYQSMNDGKSCKRTDNDEPWLIFSNRYYIRNLTTDGKFLRVVKSELRNVVAIDFDIAEGRIYYADVETRRIVRLNISSPNTSQEVLVRHQVNGLEGLAIDWIGKKMYWADRVVKELAVAELNGTGRMTLLRSGLSEPRSVAVHPGTGYVYFTDWGLTPFIARIGMDGTMFKRLIMEKLGWPNAITIDYITNKLVWADAHLNVIEMSDMEGNNRQKVLSGTQVVPHVFSLSTLDGYIYFTDWNFQAVLKAKMFTDKNGTIIRNTTHRPYDLGIWHKSKQPAYPNPCEEKNAGCSHLCLLSPGVYDSTVSYRCACPTNFGLLPDDHTCVANCSANQFRCGRPDEKCIPLLWKCDGEKDCADGSDEGATCPVRRCLPGQFQCQNGNCTLPLFMCDGKDDCGDNSDEANCNVPCDQWQFKCARTGRCIPRGWTCDGDDDCGDASDESPTVCKAKSCDPDTEFKCKSTGRCIPRSWFCDFDTDCADGSDEPPGQCRNRTCPAGWSRCQGSAINYRCIPNWHICDGKQDCRDGWDEMPQNCPNCSSRGEFQCRNRKCIPQRWTCDFQDDCGDRSDEDATLCKSRGYRECSEMEFKCTNGRCIQARWVCDADNDCGDLSDEQNCTNFRCTADQFKCTSGHCISRRFVCDGDRDCLDNSDESNCTSINPSISCPANRFACTNGICINPNWQCDGDDDCGDGSDETTKACTMLQPACQFQPDKFLCGNGKCIPKYRLCDGTNHCGDNADEERTFCGARFRTTCQETDFKCKDGSCIAPEKVCDGTRDCPEAADEDGCADKNSAVKSCKESNGGCLQQCTDLPNGFYCSCTDGFVVSPIDHKSCIDLDECAFSKLNNCSQICISTKGSFTCGCYPGFTPSGNNCIAQDFPHMFLANGNEIRSFKINRAGTGAYDSVVGNESRINAIDYDITKDVVYWADTNDRVIKRSYIPHPDSEARSGHSQVLDIPTVNKPNGLAVDWVGGNLYWTDGRPRTRRDVAFADGANGGIVYVAALDGRYQKTLFVDATSKPAAIVVNPRRGLIYWTMIGARPRIMAAWMDGSNARVIVDSRLAHPTGLTIDYYNNGRIYWADPKENIIESAAYDGSDRRVVLREDLGRPVRLDVFEQWLYWLTRDTGTIYRQNKFGEGTKQLVQTKLGVSNDIKIYQKQYYNTSLVSPCAPGSNPCSHLCLITPNGYVCGCPDGSRWIAGDSLRQRCDAAFVQMKAPPLRCRCEHNGYCQLTDNGNVTCVCPPGVAGYSCENVAASGVFLPAPSINAAAVVIPILLILIAIGLLLAGFMYYKRRDLKNKGFTNTGPVAFRSGTNVEFGGSGFNGDEAQMTPLPAEFHRGKSNFTNPMYEATANLEAQAELAASNPDEVRRAMSYEPQPLSNIAEPSSAVLAPSSSATISKVHPRPRTTALDPTPSDPGLPTHDKVKLVVEDSSTDA</sequence>
<feature type="disulfide bond" evidence="18">
    <location>
        <begin position="845"/>
        <end position="863"/>
    </location>
</feature>
<keyword evidence="14 17" id="KW-1015">Disulfide bond</keyword>
<organism evidence="23 24">
    <name type="scientific">Ramazzottius varieornatus</name>
    <name type="common">Water bear</name>
    <name type="synonym">Tardigrade</name>
    <dbReference type="NCBI Taxonomy" id="947166"/>
    <lineage>
        <taxon>Eukaryota</taxon>
        <taxon>Metazoa</taxon>
        <taxon>Ecdysozoa</taxon>
        <taxon>Tardigrada</taxon>
        <taxon>Eutardigrada</taxon>
        <taxon>Parachela</taxon>
        <taxon>Hypsibioidea</taxon>
        <taxon>Ramazzottiidae</taxon>
        <taxon>Ramazzottius</taxon>
    </lineage>
</organism>
<dbReference type="PROSITE" id="PS01186">
    <property type="entry name" value="EGF_2"/>
    <property type="match status" value="5"/>
</dbReference>
<feature type="repeat" description="LDL-receptor class B" evidence="19">
    <location>
        <begin position="3177"/>
        <end position="3219"/>
    </location>
</feature>
<dbReference type="FunFam" id="2.10.25.10:FF:000009">
    <property type="entry name" value="Low-density lipoprotein receptor isoform 1"/>
    <property type="match status" value="3"/>
</dbReference>
<dbReference type="InterPro" id="IPR018097">
    <property type="entry name" value="EGF_Ca-bd_CS"/>
</dbReference>
<feature type="disulfide bond" evidence="18">
    <location>
        <begin position="3615"/>
        <end position="3633"/>
    </location>
</feature>
<feature type="disulfide bond" evidence="18">
    <location>
        <begin position="2669"/>
        <end position="2687"/>
    </location>
</feature>
<feature type="disulfide bond" evidence="18">
    <location>
        <begin position="806"/>
        <end position="824"/>
    </location>
</feature>
<evidence type="ECO:0000256" key="8">
    <source>
        <dbReference type="ARBA" id="ARBA00022692"/>
    </source>
</evidence>
<feature type="disulfide bond" evidence="18">
    <location>
        <begin position="936"/>
        <end position="951"/>
    </location>
</feature>
<dbReference type="SUPFAM" id="SSF57184">
    <property type="entry name" value="Growth factor receptor domain"/>
    <property type="match status" value="2"/>
</dbReference>
<dbReference type="InterPro" id="IPR011042">
    <property type="entry name" value="6-blade_b-propeller_TolB-like"/>
</dbReference>
<evidence type="ECO:0000256" key="13">
    <source>
        <dbReference type="ARBA" id="ARBA00023136"/>
    </source>
</evidence>
<dbReference type="PROSITE" id="PS51120">
    <property type="entry name" value="LDLRB"/>
    <property type="match status" value="17"/>
</dbReference>
<dbReference type="InterPro" id="IPR023415">
    <property type="entry name" value="LDLR_class-A_CS"/>
</dbReference>
<keyword evidence="16" id="KW-0325">Glycoprotein</keyword>
<feature type="disulfide bond" evidence="18">
    <location>
        <begin position="924"/>
        <end position="942"/>
    </location>
</feature>
<gene>
    <name evidence="23" type="primary">RvY_05743-1</name>
    <name evidence="23" type="synonym">RvY_05743.1</name>
    <name evidence="23" type="ORF">RvY_05743</name>
</gene>
<dbReference type="GO" id="GO:0006897">
    <property type="term" value="P:endocytosis"/>
    <property type="evidence" value="ECO:0007669"/>
    <property type="project" value="UniProtKB-KW"/>
</dbReference>
<dbReference type="FunFam" id="2.120.10.30:FF:000241">
    <property type="entry name" value="Low-density lipoprotein receptor-related protein 6"/>
    <property type="match status" value="6"/>
</dbReference>
<dbReference type="GO" id="GO:0043235">
    <property type="term" value="C:receptor complex"/>
    <property type="evidence" value="ECO:0007669"/>
    <property type="project" value="TreeGrafter"/>
</dbReference>
<feature type="disulfide bond" evidence="18">
    <location>
        <begin position="2575"/>
        <end position="2587"/>
    </location>
</feature>
<dbReference type="FunFam" id="4.10.400.10:FF:000030">
    <property type="entry name" value="Sortilin related receptor 1"/>
    <property type="match status" value="1"/>
</dbReference>
<feature type="disulfide bond" evidence="18">
    <location>
        <begin position="3"/>
        <end position="21"/>
    </location>
</feature>
<keyword evidence="4" id="KW-1003">Cell membrane</keyword>
<dbReference type="PANTHER" id="PTHR22722:SF14">
    <property type="entry name" value="MEGALIN, ISOFORM A"/>
    <property type="match status" value="1"/>
</dbReference>
<feature type="disulfide bond" evidence="18">
    <location>
        <begin position="1052"/>
        <end position="1070"/>
    </location>
</feature>
<keyword evidence="12 21" id="KW-1133">Transmembrane helix</keyword>
<feature type="repeat" description="LDL-receptor class B" evidence="19">
    <location>
        <begin position="4061"/>
        <end position="4103"/>
    </location>
</feature>
<feature type="disulfide bond" evidence="18">
    <location>
        <begin position="15"/>
        <end position="30"/>
    </location>
</feature>
<feature type="disulfide bond" evidence="18">
    <location>
        <begin position="3740"/>
        <end position="3752"/>
    </location>
</feature>
<dbReference type="PANTHER" id="PTHR22722">
    <property type="entry name" value="LOW-DENSITY LIPOPROTEIN RECEPTOR-RELATED PROTEIN 2-RELATED"/>
    <property type="match status" value="1"/>
</dbReference>
<evidence type="ECO:0000256" key="1">
    <source>
        <dbReference type="ARBA" id="ARBA00004251"/>
    </source>
</evidence>
<dbReference type="FunFam" id="4.10.400.10:FF:000024">
    <property type="entry name" value="Low-density lipoprotein RecePtor related"/>
    <property type="match status" value="1"/>
</dbReference>
<feature type="transmembrane region" description="Helical" evidence="21">
    <location>
        <begin position="4252"/>
        <end position="4276"/>
    </location>
</feature>
<dbReference type="SUPFAM" id="SSF57424">
    <property type="entry name" value="LDL receptor-like module"/>
    <property type="match status" value="31"/>
</dbReference>
<dbReference type="InterPro" id="IPR009030">
    <property type="entry name" value="Growth_fac_rcpt_cys_sf"/>
</dbReference>
<feature type="disulfide bond" evidence="18">
    <location>
        <begin position="838"/>
        <end position="850"/>
    </location>
</feature>
<comment type="similarity">
    <text evidence="3">Belongs to the LDLR family.</text>
</comment>
<dbReference type="SUPFAM" id="SSF63825">
    <property type="entry name" value="YWTD domain"/>
    <property type="match status" value="8"/>
</dbReference>
<dbReference type="OrthoDB" id="21182at2759"/>
<keyword evidence="5" id="KW-0964">Secreted</keyword>
<feature type="disulfide bond" evidence="18">
    <location>
        <begin position="3651"/>
        <end position="3663"/>
    </location>
</feature>
<dbReference type="InterPro" id="IPR001881">
    <property type="entry name" value="EGF-like_Ca-bd_dom"/>
</dbReference>
<dbReference type="FunFam" id="4.10.400.10:FF:000004">
    <property type="entry name" value="Low-density lipoprotein receptor-related protein 1"/>
    <property type="match status" value="1"/>
</dbReference>
<feature type="repeat" description="LDL-receptor class B" evidence="19">
    <location>
        <begin position="647"/>
        <end position="689"/>
    </location>
</feature>
<keyword evidence="11" id="KW-0106">Calcium</keyword>
<evidence type="ECO:0000256" key="6">
    <source>
        <dbReference type="ARBA" id="ARBA00022536"/>
    </source>
</evidence>
<evidence type="ECO:0000256" key="9">
    <source>
        <dbReference type="ARBA" id="ARBA00022729"/>
    </source>
</evidence>
<dbReference type="InterPro" id="IPR000152">
    <property type="entry name" value="EGF-type_Asp/Asn_hydroxyl_site"/>
</dbReference>
<feature type="repeat" description="LDL-receptor class B" evidence="19">
    <location>
        <begin position="3045"/>
        <end position="3089"/>
    </location>
</feature>
<dbReference type="SMART" id="SM00135">
    <property type="entry name" value="LY"/>
    <property type="match status" value="39"/>
</dbReference>
<dbReference type="InterPro" id="IPR049883">
    <property type="entry name" value="NOTCH1_EGF-like"/>
</dbReference>
<feature type="disulfide bond" evidence="18">
    <location>
        <begin position="2712"/>
        <end position="2730"/>
    </location>
</feature>
<feature type="disulfide bond" evidence="18">
    <location>
        <begin position="2582"/>
        <end position="2600"/>
    </location>
</feature>
<keyword evidence="24" id="KW-1185">Reference proteome</keyword>
<dbReference type="FunFam" id="4.10.400.10:FF:000034">
    <property type="entry name" value="Low-density lipoprotein receptor-related protein 2"/>
    <property type="match status" value="2"/>
</dbReference>
<dbReference type="Gene3D" id="2.120.10.30">
    <property type="entry name" value="TolB, C-terminal domain"/>
    <property type="match status" value="8"/>
</dbReference>
<feature type="disulfide bond" evidence="18">
    <location>
        <begin position="51"/>
        <end position="66"/>
    </location>
</feature>
<dbReference type="SUPFAM" id="SSF57196">
    <property type="entry name" value="EGF/Laminin"/>
    <property type="match status" value="7"/>
</dbReference>
<feature type="compositionally biased region" description="Low complexity" evidence="20">
    <location>
        <begin position="4371"/>
        <end position="4381"/>
    </location>
</feature>
<dbReference type="STRING" id="947166.A0A1D1UZP9"/>